<proteinExistence type="predicted"/>
<organism evidence="2 3">
    <name type="scientific">Neotamlana sargassicola</name>
    <dbReference type="NCBI Taxonomy" id="2883125"/>
    <lineage>
        <taxon>Bacteria</taxon>
        <taxon>Pseudomonadati</taxon>
        <taxon>Bacteroidota</taxon>
        <taxon>Flavobacteriia</taxon>
        <taxon>Flavobacteriales</taxon>
        <taxon>Flavobacteriaceae</taxon>
        <taxon>Neotamlana</taxon>
    </lineage>
</organism>
<dbReference type="AlphaFoldDB" id="A0A9X1I875"/>
<evidence type="ECO:0000313" key="2">
    <source>
        <dbReference type="EMBL" id="MCB4807931.1"/>
    </source>
</evidence>
<comment type="caution">
    <text evidence="2">The sequence shown here is derived from an EMBL/GenBank/DDBJ whole genome shotgun (WGS) entry which is preliminary data.</text>
</comment>
<dbReference type="RefSeq" id="WP_226695356.1">
    <property type="nucleotide sequence ID" value="NZ_JAJAPX010000002.1"/>
</dbReference>
<sequence length="131" mass="14754">MAFLAILNFVIAALSSLISIITGVLLIRHRQVIFYFKSAFSFIKDDYVFEEEINYNGFFKEAIQVLKFGIKSLGKSSSKTVYGDNQIFEISILVVLLGKVLVFIGFVGIVLKFIGSIWMLSTSHVNIDIFN</sequence>
<gene>
    <name evidence="2" type="ORF">LG651_06675</name>
</gene>
<dbReference type="Proteomes" id="UP001139286">
    <property type="component" value="Unassembled WGS sequence"/>
</dbReference>
<protein>
    <submittedName>
        <fullName evidence="2">Uncharacterized protein</fullName>
    </submittedName>
</protein>
<evidence type="ECO:0000313" key="3">
    <source>
        <dbReference type="Proteomes" id="UP001139286"/>
    </source>
</evidence>
<keyword evidence="1" id="KW-1133">Transmembrane helix</keyword>
<reference evidence="2" key="1">
    <citation type="submission" date="2021-10" db="EMBL/GenBank/DDBJ databases">
        <title>Tamlana sargassums sp. nov., and Tamlana laminarinivorans sp. nov., two new bacteria isolated from the brown alga.</title>
        <authorList>
            <person name="Li J."/>
        </authorList>
    </citation>
    <scope>NUCLEOTIDE SEQUENCE</scope>
    <source>
        <strain evidence="2">62-3</strain>
    </source>
</reference>
<keyword evidence="1" id="KW-0472">Membrane</keyword>
<feature type="transmembrane region" description="Helical" evidence="1">
    <location>
        <begin position="87"/>
        <end position="111"/>
    </location>
</feature>
<evidence type="ECO:0000256" key="1">
    <source>
        <dbReference type="SAM" id="Phobius"/>
    </source>
</evidence>
<keyword evidence="3" id="KW-1185">Reference proteome</keyword>
<name>A0A9X1I875_9FLAO</name>
<feature type="transmembrane region" description="Helical" evidence="1">
    <location>
        <begin position="6"/>
        <end position="27"/>
    </location>
</feature>
<keyword evidence="1" id="KW-0812">Transmembrane</keyword>
<dbReference type="EMBL" id="JAJAPX010000002">
    <property type="protein sequence ID" value="MCB4807931.1"/>
    <property type="molecule type" value="Genomic_DNA"/>
</dbReference>
<accession>A0A9X1I875</accession>